<dbReference type="EMBL" id="UFQT01007137">
    <property type="protein sequence ID" value="SSX36164.1"/>
    <property type="molecule type" value="Genomic_DNA"/>
</dbReference>
<dbReference type="InterPro" id="IPR051135">
    <property type="entry name" value="Gal/GlcNAc/GalNAc_ST"/>
</dbReference>
<dbReference type="VEuPathDB" id="VectorBase:CSON013772"/>
<proteinExistence type="predicted"/>
<reference evidence="1" key="1">
    <citation type="submission" date="2018-04" db="EMBL/GenBank/DDBJ databases">
        <authorList>
            <person name="Go L.Y."/>
            <person name="Mitchell J.A."/>
        </authorList>
    </citation>
    <scope>NUCLEOTIDE SEQUENCE</scope>
    <source>
        <tissue evidence="1">Whole organism</tissue>
    </source>
</reference>
<sequence>MFSTFRNSKEVISNWMKDLSFKEVTEIQAHCVEAMKLWGYKPIQVESDLNSTIFDPVDIYTI</sequence>
<accession>A0A336LHE9</accession>
<dbReference type="PANTHER" id="PTHR10704:SF44">
    <property type="entry name" value="LD35051P-RELATED"/>
    <property type="match status" value="1"/>
</dbReference>
<dbReference type="AlphaFoldDB" id="A0A336LHE9"/>
<dbReference type="GO" id="GO:0001517">
    <property type="term" value="F:N-acetylglucosamine 6-O-sulfotransferase activity"/>
    <property type="evidence" value="ECO:0007669"/>
    <property type="project" value="TreeGrafter"/>
</dbReference>
<protein>
    <submittedName>
        <fullName evidence="1">CSON013772 protein</fullName>
    </submittedName>
</protein>
<dbReference type="EMBL" id="UFQS01007137">
    <property type="protein sequence ID" value="SSX17015.1"/>
    <property type="molecule type" value="Genomic_DNA"/>
</dbReference>
<dbReference type="GO" id="GO:0006044">
    <property type="term" value="P:N-acetylglucosamine metabolic process"/>
    <property type="evidence" value="ECO:0007669"/>
    <property type="project" value="TreeGrafter"/>
</dbReference>
<dbReference type="GO" id="GO:0006790">
    <property type="term" value="P:sulfur compound metabolic process"/>
    <property type="evidence" value="ECO:0007669"/>
    <property type="project" value="TreeGrafter"/>
</dbReference>
<reference evidence="2" key="2">
    <citation type="submission" date="2018-07" db="EMBL/GenBank/DDBJ databases">
        <authorList>
            <person name="Quirk P.G."/>
            <person name="Krulwich T.A."/>
        </authorList>
    </citation>
    <scope>NUCLEOTIDE SEQUENCE</scope>
</reference>
<name>A0A336LHE9_CULSO</name>
<organism evidence="1">
    <name type="scientific">Culicoides sonorensis</name>
    <name type="common">Biting midge</name>
    <dbReference type="NCBI Taxonomy" id="179676"/>
    <lineage>
        <taxon>Eukaryota</taxon>
        <taxon>Metazoa</taxon>
        <taxon>Ecdysozoa</taxon>
        <taxon>Arthropoda</taxon>
        <taxon>Hexapoda</taxon>
        <taxon>Insecta</taxon>
        <taxon>Pterygota</taxon>
        <taxon>Neoptera</taxon>
        <taxon>Endopterygota</taxon>
        <taxon>Diptera</taxon>
        <taxon>Nematocera</taxon>
        <taxon>Chironomoidea</taxon>
        <taxon>Ceratopogonidae</taxon>
        <taxon>Ceratopogoninae</taxon>
        <taxon>Culicoides</taxon>
        <taxon>Monoculicoides</taxon>
    </lineage>
</organism>
<dbReference type="PANTHER" id="PTHR10704">
    <property type="entry name" value="CARBOHYDRATE SULFOTRANSFERASE"/>
    <property type="match status" value="1"/>
</dbReference>
<evidence type="ECO:0000313" key="2">
    <source>
        <dbReference type="EMBL" id="SSX36164.1"/>
    </source>
</evidence>
<evidence type="ECO:0000313" key="1">
    <source>
        <dbReference type="EMBL" id="SSX17015.1"/>
    </source>
</evidence>
<gene>
    <name evidence="1" type="primary">CSON013772</name>
</gene>